<dbReference type="InterPro" id="IPR037185">
    <property type="entry name" value="EmrE-like"/>
</dbReference>
<evidence type="ECO:0000313" key="11">
    <source>
        <dbReference type="Proteomes" id="UP000006327"/>
    </source>
</evidence>
<dbReference type="SUPFAM" id="SSF103481">
    <property type="entry name" value="Multidrug resistance efflux transporter EmrE"/>
    <property type="match status" value="2"/>
</dbReference>
<keyword evidence="4" id="KW-1003">Cell membrane</keyword>
<evidence type="ECO:0000256" key="1">
    <source>
        <dbReference type="ARBA" id="ARBA00004651"/>
    </source>
</evidence>
<evidence type="ECO:0000256" key="3">
    <source>
        <dbReference type="ARBA" id="ARBA00022448"/>
    </source>
</evidence>
<proteinExistence type="inferred from homology"/>
<keyword evidence="6 8" id="KW-1133">Transmembrane helix</keyword>
<evidence type="ECO:0000256" key="5">
    <source>
        <dbReference type="ARBA" id="ARBA00022692"/>
    </source>
</evidence>
<dbReference type="PANTHER" id="PTHR22911:SF137">
    <property type="entry name" value="SOLUTE CARRIER FAMILY 35 MEMBER G2-RELATED"/>
    <property type="match status" value="1"/>
</dbReference>
<dbReference type="GO" id="GO:0005886">
    <property type="term" value="C:plasma membrane"/>
    <property type="evidence" value="ECO:0007669"/>
    <property type="project" value="UniProtKB-SubCell"/>
</dbReference>
<keyword evidence="5 8" id="KW-0812">Transmembrane</keyword>
<organism evidence="10 11">
    <name type="scientific">Paraglaciecola arctica BSs20135</name>
    <dbReference type="NCBI Taxonomy" id="493475"/>
    <lineage>
        <taxon>Bacteria</taxon>
        <taxon>Pseudomonadati</taxon>
        <taxon>Pseudomonadota</taxon>
        <taxon>Gammaproteobacteria</taxon>
        <taxon>Alteromonadales</taxon>
        <taxon>Alteromonadaceae</taxon>
        <taxon>Paraglaciecola</taxon>
    </lineage>
</organism>
<keyword evidence="11" id="KW-1185">Reference proteome</keyword>
<reference evidence="10 11" key="1">
    <citation type="journal article" date="2017" name="Antonie Van Leeuwenhoek">
        <title>Rhizobium rhizosphaerae sp. nov., a novel species isolated from rice rhizosphere.</title>
        <authorList>
            <person name="Zhao J.J."/>
            <person name="Zhang J."/>
            <person name="Zhang R.J."/>
            <person name="Zhang C.W."/>
            <person name="Yin H.Q."/>
            <person name="Zhang X.X."/>
        </authorList>
    </citation>
    <scope>NUCLEOTIDE SEQUENCE [LARGE SCALE GENOMIC DNA]</scope>
    <source>
        <strain evidence="10 11">BSs20135</strain>
    </source>
</reference>
<evidence type="ECO:0000259" key="9">
    <source>
        <dbReference type="Pfam" id="PF00892"/>
    </source>
</evidence>
<feature type="transmembrane region" description="Helical" evidence="8">
    <location>
        <begin position="128"/>
        <end position="144"/>
    </location>
</feature>
<dbReference type="PANTHER" id="PTHR22911">
    <property type="entry name" value="ACYL-MALONYL CONDENSING ENZYME-RELATED"/>
    <property type="match status" value="1"/>
</dbReference>
<feature type="transmembrane region" description="Helical" evidence="8">
    <location>
        <begin position="266"/>
        <end position="284"/>
    </location>
</feature>
<evidence type="ECO:0000256" key="7">
    <source>
        <dbReference type="ARBA" id="ARBA00023136"/>
    </source>
</evidence>
<name>K6Z997_9ALTE</name>
<dbReference type="OrthoDB" id="369870at2"/>
<feature type="transmembrane region" description="Helical" evidence="8">
    <location>
        <begin position="240"/>
        <end position="260"/>
    </location>
</feature>
<accession>K6Z997</accession>
<feature type="transmembrane region" description="Helical" evidence="8">
    <location>
        <begin position="216"/>
        <end position="233"/>
    </location>
</feature>
<feature type="transmembrane region" description="Helical" evidence="8">
    <location>
        <begin position="179"/>
        <end position="196"/>
    </location>
</feature>
<evidence type="ECO:0000313" key="10">
    <source>
        <dbReference type="EMBL" id="GAC20020.1"/>
    </source>
</evidence>
<dbReference type="NCBIfam" id="TIGR00688">
    <property type="entry name" value="rarD"/>
    <property type="match status" value="1"/>
</dbReference>
<sequence length="299" mass="33797">MSDKSVKAGVIFALAAYIMWGIAPMYFKLLTSVPALEIVMHRIIWSALVLCLLLIVRKKFNQVLVAMRNPKVITILSISGLLLAVNWLIFIWAVNNNHLLEASLGYFINPLFNVFLARFFLQETLTRLQFLAVLVALTGVMFLIISHGQIPWVALALAITFSIYGLLRKKVAIESMPGLFIESSIMLPFALLYWIIMEPLSGNMLANNFDLNVKLILAGVVTTAPLLCFTAAARRIRFTTLGFFQYVGPSLMFLLAVLYYQEPLDVARVVTFVFVWVGLLIYVYDSLRIYRKSKLVNCE</sequence>
<dbReference type="EMBL" id="BAEO01000044">
    <property type="protein sequence ID" value="GAC20020.1"/>
    <property type="molecule type" value="Genomic_DNA"/>
</dbReference>
<feature type="transmembrane region" description="Helical" evidence="8">
    <location>
        <begin position="104"/>
        <end position="121"/>
    </location>
</feature>
<feature type="transmembrane region" description="Helical" evidence="8">
    <location>
        <begin position="150"/>
        <end position="167"/>
    </location>
</feature>
<evidence type="ECO:0000256" key="2">
    <source>
        <dbReference type="ARBA" id="ARBA00007362"/>
    </source>
</evidence>
<dbReference type="Proteomes" id="UP000006327">
    <property type="component" value="Unassembled WGS sequence"/>
</dbReference>
<dbReference type="InterPro" id="IPR004626">
    <property type="entry name" value="RarD"/>
</dbReference>
<dbReference type="RefSeq" id="WP_007621516.1">
    <property type="nucleotide sequence ID" value="NZ_BAEO01000044.1"/>
</dbReference>
<feature type="transmembrane region" description="Helical" evidence="8">
    <location>
        <begin position="9"/>
        <end position="27"/>
    </location>
</feature>
<protein>
    <submittedName>
        <fullName evidence="10">Chloramphenicol-sensitive protein RarD</fullName>
    </submittedName>
</protein>
<comment type="caution">
    <text evidence="10">The sequence shown here is derived from an EMBL/GenBank/DDBJ whole genome shotgun (WGS) entry which is preliminary data.</text>
</comment>
<dbReference type="InterPro" id="IPR000620">
    <property type="entry name" value="EamA_dom"/>
</dbReference>
<evidence type="ECO:0000256" key="8">
    <source>
        <dbReference type="SAM" id="Phobius"/>
    </source>
</evidence>
<feature type="transmembrane region" description="Helical" evidence="8">
    <location>
        <begin position="39"/>
        <end position="56"/>
    </location>
</feature>
<evidence type="ECO:0000256" key="4">
    <source>
        <dbReference type="ARBA" id="ARBA00022475"/>
    </source>
</evidence>
<keyword evidence="7 8" id="KW-0472">Membrane</keyword>
<comment type="similarity">
    <text evidence="2">Belongs to the EamA transporter family.</text>
</comment>
<evidence type="ECO:0000256" key="6">
    <source>
        <dbReference type="ARBA" id="ARBA00022989"/>
    </source>
</evidence>
<gene>
    <name evidence="10" type="primary">rarD</name>
    <name evidence="10" type="ORF">GARC_3057</name>
</gene>
<feature type="transmembrane region" description="Helical" evidence="8">
    <location>
        <begin position="72"/>
        <end position="92"/>
    </location>
</feature>
<dbReference type="Pfam" id="PF00892">
    <property type="entry name" value="EamA"/>
    <property type="match status" value="1"/>
</dbReference>
<keyword evidence="3" id="KW-0813">Transport</keyword>
<feature type="domain" description="EamA" evidence="9">
    <location>
        <begin position="8"/>
        <end position="144"/>
    </location>
</feature>
<dbReference type="AlphaFoldDB" id="K6Z997"/>
<dbReference type="eggNOG" id="COG2962">
    <property type="taxonomic scope" value="Bacteria"/>
</dbReference>
<comment type="subcellular location">
    <subcellularLocation>
        <location evidence="1">Cell membrane</location>
        <topology evidence="1">Multi-pass membrane protein</topology>
    </subcellularLocation>
</comment>